<dbReference type="RefSeq" id="WP_131278473.1">
    <property type="nucleotide sequence ID" value="NZ_CP031395.1"/>
</dbReference>
<gene>
    <name evidence="2" type="ORF">DW355_06055</name>
</gene>
<accession>A0A4V1A209</accession>
<reference evidence="2 3" key="1">
    <citation type="submission" date="2018-07" db="EMBL/GenBank/DDBJ databases">
        <title>Exploring interactions and the metabolic potential of the ultra-small soil bacteria Hylemonella gracilis.</title>
        <authorList>
            <person name="Tyc O."/>
            <person name="Kulkarni P."/>
            <person name="Gawehns F."/>
            <person name="Hundscheid M."/>
            <person name="Zweers H."/>
            <person name="Garbeva P."/>
        </authorList>
    </citation>
    <scope>NUCLEOTIDE SEQUENCE [LARGE SCALE GENOMIC DNA]</scope>
    <source>
        <strain evidence="2 3">NS1</strain>
    </source>
</reference>
<dbReference type="PANTHER" id="PTHR43245">
    <property type="entry name" value="BIFUNCTIONAL POLYMYXIN RESISTANCE PROTEIN ARNA"/>
    <property type="match status" value="1"/>
</dbReference>
<organism evidence="2 3">
    <name type="scientific">Hylemonella gracilis</name>
    <dbReference type="NCBI Taxonomy" id="80880"/>
    <lineage>
        <taxon>Bacteria</taxon>
        <taxon>Pseudomonadati</taxon>
        <taxon>Pseudomonadota</taxon>
        <taxon>Betaproteobacteria</taxon>
        <taxon>Burkholderiales</taxon>
        <taxon>Comamonadaceae</taxon>
        <taxon>Hylemonella</taxon>
    </lineage>
</organism>
<dbReference type="PANTHER" id="PTHR43245:SF13">
    <property type="entry name" value="UDP-D-APIOSE_UDP-D-XYLOSE SYNTHASE 2"/>
    <property type="match status" value="1"/>
</dbReference>
<name>A0A4V1A209_9BURK</name>
<evidence type="ECO:0000259" key="1">
    <source>
        <dbReference type="Pfam" id="PF01370"/>
    </source>
</evidence>
<sequence>MIDALVTGAGGFIGQALCASLRANGWSILPLTSANGDVAAAETWKPLPPARVVFHLAGRSFVPDSWARGPDFVSTNVTGTEHALAHCRAHGARLVLASAYVYGIPQRLPIRETDPASPNNPYALTKRLSEQLCEFAAQHQGVAATALRIFNVFGPGQRAEFLIPKILQQVEAGKEIRLLDLAPRRDYVYLSDVVDAFIKAGEVSAGFHVINVGSGQSLSVAEIVDKIQVVAGTRLRVASDSVERRQEIPDVVADIALAQQVLGWRPQLSFDAGIAQILKRV</sequence>
<dbReference type="Proteomes" id="UP000292939">
    <property type="component" value="Chromosome"/>
</dbReference>
<evidence type="ECO:0000313" key="2">
    <source>
        <dbReference type="EMBL" id="QBK04409.1"/>
    </source>
</evidence>
<dbReference type="SUPFAM" id="SSF51735">
    <property type="entry name" value="NAD(P)-binding Rossmann-fold domains"/>
    <property type="match status" value="1"/>
</dbReference>
<dbReference type="Gene3D" id="3.40.50.720">
    <property type="entry name" value="NAD(P)-binding Rossmann-like Domain"/>
    <property type="match status" value="1"/>
</dbReference>
<protein>
    <submittedName>
        <fullName evidence="2">NAD(P)-dependent oxidoreductase</fullName>
    </submittedName>
</protein>
<evidence type="ECO:0000313" key="3">
    <source>
        <dbReference type="Proteomes" id="UP000292939"/>
    </source>
</evidence>
<dbReference type="KEGG" id="hgr:DW355_06055"/>
<dbReference type="PRINTS" id="PR01713">
    <property type="entry name" value="NUCEPIMERASE"/>
</dbReference>
<dbReference type="Pfam" id="PF01370">
    <property type="entry name" value="Epimerase"/>
    <property type="match status" value="1"/>
</dbReference>
<dbReference type="OrthoDB" id="5295702at2"/>
<dbReference type="InterPro" id="IPR050177">
    <property type="entry name" value="Lipid_A_modif_metabolic_enz"/>
</dbReference>
<dbReference type="AlphaFoldDB" id="A0A4V1A209"/>
<feature type="domain" description="NAD-dependent epimerase/dehydratase" evidence="1">
    <location>
        <begin position="4"/>
        <end position="213"/>
    </location>
</feature>
<dbReference type="InterPro" id="IPR001509">
    <property type="entry name" value="Epimerase_deHydtase"/>
</dbReference>
<proteinExistence type="predicted"/>
<dbReference type="EMBL" id="CP031395">
    <property type="protein sequence ID" value="QBK04409.1"/>
    <property type="molecule type" value="Genomic_DNA"/>
</dbReference>
<dbReference type="InterPro" id="IPR036291">
    <property type="entry name" value="NAD(P)-bd_dom_sf"/>
</dbReference>